<proteinExistence type="predicted"/>
<gene>
    <name evidence="1" type="ORF">LCOR_01817.1</name>
</gene>
<dbReference type="VEuPathDB" id="FungiDB:LCOR_01817.1"/>
<accession>A0A068RK57</accession>
<comment type="caution">
    <text evidence="1">The sequence shown here is derived from an EMBL/GenBank/DDBJ whole genome shotgun (WGS) entry which is preliminary data.</text>
</comment>
<reference evidence="1" key="1">
    <citation type="submission" date="2013-08" db="EMBL/GenBank/DDBJ databases">
        <title>Gene expansion shapes genome architecture in the human pathogen Lichtheimia corymbifera: an evolutionary genomics analysis in the ancient terrestrial Mucorales (Mucoromycotina).</title>
        <authorList>
            <person name="Schwartze V.U."/>
            <person name="Winter S."/>
            <person name="Shelest E."/>
            <person name="Marcet-Houben M."/>
            <person name="Horn F."/>
            <person name="Wehner S."/>
            <person name="Hoffmann K."/>
            <person name="Riege K."/>
            <person name="Sammeth M."/>
            <person name="Nowrousian M."/>
            <person name="Valiante V."/>
            <person name="Linde J."/>
            <person name="Jacobsen I.D."/>
            <person name="Marz M."/>
            <person name="Brakhage A.A."/>
            <person name="Gabaldon T."/>
            <person name="Bocker S."/>
            <person name="Voigt K."/>
        </authorList>
    </citation>
    <scope>NUCLEOTIDE SEQUENCE [LARGE SCALE GENOMIC DNA]</scope>
    <source>
        <strain evidence="1">FSU 9682</strain>
    </source>
</reference>
<name>A0A068RK57_9FUNG</name>
<sequence length="156" mass="17434">MNGPISAIKHPAIQALVESWNVALATWPVVSSNEHVDTTEDDDGLDELDGMETRAYIFDKRGFTTMDDIATFKSMHATITFTIMDEDAMMAATKNTMTQRHLLILCDPLVGIWKERKYSNLTAGRGGWIIPTSLYRDALITSVISYSIKLHCSYAD</sequence>
<evidence type="ECO:0000313" key="2">
    <source>
        <dbReference type="Proteomes" id="UP000027586"/>
    </source>
</evidence>
<dbReference type="Proteomes" id="UP000027586">
    <property type="component" value="Unassembled WGS sequence"/>
</dbReference>
<evidence type="ECO:0000313" key="1">
    <source>
        <dbReference type="EMBL" id="CDH50095.1"/>
    </source>
</evidence>
<dbReference type="AlphaFoldDB" id="A0A068RK57"/>
<organism evidence="1 2">
    <name type="scientific">Lichtheimia corymbifera JMRC:FSU:9682</name>
    <dbReference type="NCBI Taxonomy" id="1263082"/>
    <lineage>
        <taxon>Eukaryota</taxon>
        <taxon>Fungi</taxon>
        <taxon>Fungi incertae sedis</taxon>
        <taxon>Mucoromycota</taxon>
        <taxon>Mucoromycotina</taxon>
        <taxon>Mucoromycetes</taxon>
        <taxon>Mucorales</taxon>
        <taxon>Lichtheimiaceae</taxon>
        <taxon>Lichtheimia</taxon>
    </lineage>
</organism>
<dbReference type="EMBL" id="CBTN010000005">
    <property type="protein sequence ID" value="CDH50095.1"/>
    <property type="molecule type" value="Genomic_DNA"/>
</dbReference>
<protein>
    <submittedName>
        <fullName evidence="1">Uncharacterized protein</fullName>
    </submittedName>
</protein>
<keyword evidence="2" id="KW-1185">Reference proteome</keyword>